<dbReference type="AlphaFoldDB" id="A0A6J4LGU6"/>
<sequence>MDDGVLHTEAPGVVRIDLRWRGLEKQVASYLVADGGDLAVVDCGPGSTLGNLLGAIRAAGHDPAALTHVIVTHVHLDHAGAAGALLQAAPSARLYVHPRGVKHLADPGRLLTSAARIYGDRMEDLWGTMIPVPEDRMEVLHDGAELRIGGRTLRALDTPGHAVHHHAYHDPEAGLLFSGDVGGIRLDGAPYVRPPTPPPDIDVAGWRRSIARLRALGARLILPTHFGGAADVAWHLDDLEARLVDWAGWSSRQLAAGAELAELSDSLRTKAHAEVLAASGTAAMAQGYEAAVPSDMMAAGLYRFHNRSA</sequence>
<dbReference type="GO" id="GO:0016787">
    <property type="term" value="F:hydrolase activity"/>
    <property type="evidence" value="ECO:0007669"/>
    <property type="project" value="UniProtKB-KW"/>
</dbReference>
<dbReference type="InterPro" id="IPR037482">
    <property type="entry name" value="ST1585_MBL-fold"/>
</dbReference>
<dbReference type="Pfam" id="PF00753">
    <property type="entry name" value="Lactamase_B"/>
    <property type="match status" value="1"/>
</dbReference>
<proteinExistence type="predicted"/>
<accession>A0A6J4LGU6</accession>
<dbReference type="InterPro" id="IPR050855">
    <property type="entry name" value="NDM-1-like"/>
</dbReference>
<keyword evidence="2" id="KW-0378">Hydrolase</keyword>
<dbReference type="SUPFAM" id="SSF56281">
    <property type="entry name" value="Metallo-hydrolase/oxidoreductase"/>
    <property type="match status" value="1"/>
</dbReference>
<dbReference type="CDD" id="cd07726">
    <property type="entry name" value="ST1585-like_MBL-fold"/>
    <property type="match status" value="1"/>
</dbReference>
<name>A0A6J4LGU6_9BACT</name>
<protein>
    <submittedName>
        <fullName evidence="2">MBL-fold metallo-hydrolase superfamily</fullName>
    </submittedName>
</protein>
<evidence type="ECO:0000313" key="2">
    <source>
        <dbReference type="EMBL" id="CAA9331256.1"/>
    </source>
</evidence>
<reference evidence="2" key="1">
    <citation type="submission" date="2020-02" db="EMBL/GenBank/DDBJ databases">
        <authorList>
            <person name="Meier V. D."/>
        </authorList>
    </citation>
    <scope>NUCLEOTIDE SEQUENCE</scope>
    <source>
        <strain evidence="2">AVDCRST_MAG68</strain>
    </source>
</reference>
<organism evidence="2">
    <name type="scientific">uncultured Gemmatimonadota bacterium</name>
    <dbReference type="NCBI Taxonomy" id="203437"/>
    <lineage>
        <taxon>Bacteria</taxon>
        <taxon>Pseudomonadati</taxon>
        <taxon>Gemmatimonadota</taxon>
        <taxon>environmental samples</taxon>
    </lineage>
</organism>
<gene>
    <name evidence="2" type="ORF">AVDCRST_MAG68-2515</name>
</gene>
<feature type="domain" description="Metallo-beta-lactamase" evidence="1">
    <location>
        <begin position="26"/>
        <end position="225"/>
    </location>
</feature>
<dbReference type="Gene3D" id="3.60.15.10">
    <property type="entry name" value="Ribonuclease Z/Hydroxyacylglutathione hydrolase-like"/>
    <property type="match status" value="1"/>
</dbReference>
<dbReference type="PANTHER" id="PTHR42951">
    <property type="entry name" value="METALLO-BETA-LACTAMASE DOMAIN-CONTAINING"/>
    <property type="match status" value="1"/>
</dbReference>
<dbReference type="InterPro" id="IPR001279">
    <property type="entry name" value="Metallo-B-lactamas"/>
</dbReference>
<evidence type="ECO:0000259" key="1">
    <source>
        <dbReference type="SMART" id="SM00849"/>
    </source>
</evidence>
<dbReference type="SMART" id="SM00849">
    <property type="entry name" value="Lactamase_B"/>
    <property type="match status" value="1"/>
</dbReference>
<dbReference type="InterPro" id="IPR036866">
    <property type="entry name" value="RibonucZ/Hydroxyglut_hydro"/>
</dbReference>
<dbReference type="PANTHER" id="PTHR42951:SF22">
    <property type="entry name" value="METALLO BETA-LACTAMASE SUPERFAMILY LIPOPROTEIN"/>
    <property type="match status" value="1"/>
</dbReference>
<dbReference type="EMBL" id="CADCTW010000123">
    <property type="protein sequence ID" value="CAA9331256.1"/>
    <property type="molecule type" value="Genomic_DNA"/>
</dbReference>